<comment type="caution">
    <text evidence="2">The sequence shown here is derived from an EMBL/GenBank/DDBJ whole genome shotgun (WGS) entry which is preliminary data.</text>
</comment>
<dbReference type="AlphaFoldDB" id="A0A423V8D3"/>
<keyword evidence="3" id="KW-1185">Reference proteome</keyword>
<evidence type="ECO:0000256" key="1">
    <source>
        <dbReference type="SAM" id="MobiDB-lite"/>
    </source>
</evidence>
<protein>
    <submittedName>
        <fullName evidence="2">Uncharacterized protein</fullName>
    </submittedName>
</protein>
<feature type="compositionally biased region" description="Polar residues" evidence="1">
    <location>
        <begin position="1"/>
        <end position="26"/>
    </location>
</feature>
<sequence>MESSSQTVFSRASPSIQDLNGSNGSGSPKPLQIGLKRVIIEGYTQSFQQRATLTLKNGDSPFGDSPAQTSTTASAVTHRHFMQIHIDGNTLAAWDLSLLTERDITERCVFYSQAEEKMLRLTLPLTETGTEKQPSDWTPDSKSLPYPITIWNPDHAASNASRKRGFIPANAYTKR</sequence>
<dbReference type="Proteomes" id="UP000284375">
    <property type="component" value="Unassembled WGS sequence"/>
</dbReference>
<evidence type="ECO:0000313" key="2">
    <source>
        <dbReference type="EMBL" id="ROV87063.1"/>
    </source>
</evidence>
<organism evidence="2 3">
    <name type="scientific">Cytospora chrysosperma</name>
    <name type="common">Cytospora canker fungus</name>
    <name type="synonym">Sphaeria chrysosperma</name>
    <dbReference type="NCBI Taxonomy" id="252740"/>
    <lineage>
        <taxon>Eukaryota</taxon>
        <taxon>Fungi</taxon>
        <taxon>Dikarya</taxon>
        <taxon>Ascomycota</taxon>
        <taxon>Pezizomycotina</taxon>
        <taxon>Sordariomycetes</taxon>
        <taxon>Sordariomycetidae</taxon>
        <taxon>Diaporthales</taxon>
        <taxon>Cytosporaceae</taxon>
        <taxon>Cytospora</taxon>
    </lineage>
</organism>
<evidence type="ECO:0000313" key="3">
    <source>
        <dbReference type="Proteomes" id="UP000284375"/>
    </source>
</evidence>
<name>A0A423V8D3_CYTCH</name>
<reference evidence="2 3" key="1">
    <citation type="submission" date="2015-09" db="EMBL/GenBank/DDBJ databases">
        <title>Host preference determinants of Valsa canker pathogens revealed by comparative genomics.</title>
        <authorList>
            <person name="Yin Z."/>
            <person name="Huang L."/>
        </authorList>
    </citation>
    <scope>NUCLEOTIDE SEQUENCE [LARGE SCALE GENOMIC DNA]</scope>
    <source>
        <strain evidence="2 3">YSFL</strain>
    </source>
</reference>
<gene>
    <name evidence="2" type="ORF">VSDG_10141</name>
</gene>
<dbReference type="OrthoDB" id="5231113at2759"/>
<proteinExistence type="predicted"/>
<dbReference type="EMBL" id="LJZO01000095">
    <property type="protein sequence ID" value="ROV87063.1"/>
    <property type="molecule type" value="Genomic_DNA"/>
</dbReference>
<accession>A0A423V8D3</accession>
<feature type="region of interest" description="Disordered" evidence="1">
    <location>
        <begin position="1"/>
        <end position="28"/>
    </location>
</feature>